<dbReference type="PRINTS" id="PR00368">
    <property type="entry name" value="FADPNR"/>
</dbReference>
<dbReference type="SUPFAM" id="SSF51905">
    <property type="entry name" value="FAD/NAD(P)-binding domain"/>
    <property type="match status" value="1"/>
</dbReference>
<evidence type="ECO:0000256" key="8">
    <source>
        <dbReference type="RuleBase" id="RU003881"/>
    </source>
</evidence>
<dbReference type="Gene3D" id="3.50.50.60">
    <property type="entry name" value="FAD/NAD(P)-binding domain"/>
    <property type="match status" value="2"/>
</dbReference>
<evidence type="ECO:0000313" key="10">
    <source>
        <dbReference type="EMBL" id="QCP36620.1"/>
    </source>
</evidence>
<dbReference type="GO" id="GO:0004791">
    <property type="term" value="F:thioredoxin-disulfide reductase (NADPH) activity"/>
    <property type="evidence" value="ECO:0007669"/>
    <property type="project" value="UniProtKB-UniRule"/>
</dbReference>
<comment type="catalytic activity">
    <reaction evidence="7">
        <text>[thioredoxin]-dithiol + NADP(+) = [thioredoxin]-disulfide + NADPH + H(+)</text>
        <dbReference type="Rhea" id="RHEA:20345"/>
        <dbReference type="Rhea" id="RHEA-COMP:10698"/>
        <dbReference type="Rhea" id="RHEA-COMP:10700"/>
        <dbReference type="ChEBI" id="CHEBI:15378"/>
        <dbReference type="ChEBI" id="CHEBI:29950"/>
        <dbReference type="ChEBI" id="CHEBI:50058"/>
        <dbReference type="ChEBI" id="CHEBI:57783"/>
        <dbReference type="ChEBI" id="CHEBI:58349"/>
        <dbReference type="EC" id="1.8.1.9"/>
    </reaction>
</comment>
<name>A0A4V1EGM7_9FIRM</name>
<keyword evidence="4 7" id="KW-0560">Oxidoreductase</keyword>
<keyword evidence="3 7" id="KW-0274">FAD</keyword>
<dbReference type="InterPro" id="IPR005982">
    <property type="entry name" value="Thioredox_Rdtase"/>
</dbReference>
<evidence type="ECO:0000256" key="3">
    <source>
        <dbReference type="ARBA" id="ARBA00022827"/>
    </source>
</evidence>
<dbReference type="PROSITE" id="PS00573">
    <property type="entry name" value="PYRIDINE_REDOX_2"/>
    <property type="match status" value="1"/>
</dbReference>
<dbReference type="GO" id="GO:0005737">
    <property type="term" value="C:cytoplasm"/>
    <property type="evidence" value="ECO:0007669"/>
    <property type="project" value="InterPro"/>
</dbReference>
<comment type="cofactor">
    <cofactor evidence="8">
        <name>FAD</name>
        <dbReference type="ChEBI" id="CHEBI:57692"/>
    </cofactor>
    <text evidence="8">Binds 1 FAD per subunit.</text>
</comment>
<evidence type="ECO:0000256" key="6">
    <source>
        <dbReference type="ARBA" id="ARBA00023284"/>
    </source>
</evidence>
<keyword evidence="8" id="KW-0521">NADP</keyword>
<dbReference type="InterPro" id="IPR008255">
    <property type="entry name" value="Pyr_nucl-diS_OxRdtase_2_AS"/>
</dbReference>
<evidence type="ECO:0000256" key="1">
    <source>
        <dbReference type="ARBA" id="ARBA00009333"/>
    </source>
</evidence>
<keyword evidence="6 7" id="KW-0676">Redox-active center</keyword>
<dbReference type="KEGG" id="arf:AR1Y2_3166"/>
<dbReference type="InterPro" id="IPR050097">
    <property type="entry name" value="Ferredoxin-NADP_redctase_2"/>
</dbReference>
<comment type="similarity">
    <text evidence="1 7">Belongs to the class-II pyridine nucleotide-disulfide oxidoreductase family.</text>
</comment>
<evidence type="ECO:0000256" key="5">
    <source>
        <dbReference type="ARBA" id="ARBA00023157"/>
    </source>
</evidence>
<evidence type="ECO:0000313" key="11">
    <source>
        <dbReference type="Proteomes" id="UP000298653"/>
    </source>
</evidence>
<dbReference type="RefSeq" id="WP_137329822.1">
    <property type="nucleotide sequence ID" value="NZ_CP040058.1"/>
</dbReference>
<dbReference type="EC" id="1.8.1.9" evidence="7"/>
<dbReference type="GO" id="GO:0019430">
    <property type="term" value="P:removal of superoxide radicals"/>
    <property type="evidence" value="ECO:0007669"/>
    <property type="project" value="UniProtKB-UniRule"/>
</dbReference>
<gene>
    <name evidence="10" type="ORF">AR1Y2_3166</name>
</gene>
<sequence>MKIYDLIIIGAGPAGMSAAIYAKRAMLEVLVLEKEAMSGGQIVQTYEVDNYPGLPKMNGMDLGDQFFNHASDLGAEVKTGEVLEIKHDQPVKEIILKDGEVLKTKTVMLATGATHRKLGIPGEEELTGLGVSYCATCDGAFFRNKTVAVVGGGDVALEDALFLSRMCEKVYLIHRRDEFRGAKILRDQVTKNDKIQVIWNTVVTKVDGNERVESISIKDVHNDVDKSLKVDGLFIAVGTAPQSTLLKDELKMDERGYIVAGEDGVTNIPGIFVGGDQRTKNLRQVVTAAADGANCVVSVENYLQKLELPDN</sequence>
<dbReference type="PRINTS" id="PR00469">
    <property type="entry name" value="PNDRDTASEII"/>
</dbReference>
<dbReference type="AlphaFoldDB" id="A0A4V1EGM7"/>
<organism evidence="10 11">
    <name type="scientific">Anaerostipes rhamnosivorans</name>
    <dbReference type="NCBI Taxonomy" id="1229621"/>
    <lineage>
        <taxon>Bacteria</taxon>
        <taxon>Bacillati</taxon>
        <taxon>Bacillota</taxon>
        <taxon>Clostridia</taxon>
        <taxon>Lachnospirales</taxon>
        <taxon>Lachnospiraceae</taxon>
        <taxon>Anaerostipes</taxon>
    </lineage>
</organism>
<proteinExistence type="inferred from homology"/>
<keyword evidence="5" id="KW-1015">Disulfide bond</keyword>
<dbReference type="PANTHER" id="PTHR48105">
    <property type="entry name" value="THIOREDOXIN REDUCTASE 1-RELATED-RELATED"/>
    <property type="match status" value="1"/>
</dbReference>
<comment type="subunit">
    <text evidence="7">Homodimer.</text>
</comment>
<dbReference type="InterPro" id="IPR023753">
    <property type="entry name" value="FAD/NAD-binding_dom"/>
</dbReference>
<dbReference type="NCBIfam" id="TIGR01292">
    <property type="entry name" value="TRX_reduct"/>
    <property type="match status" value="1"/>
</dbReference>
<dbReference type="Pfam" id="PF07992">
    <property type="entry name" value="Pyr_redox_2"/>
    <property type="match status" value="1"/>
</dbReference>
<reference evidence="10 11" key="1">
    <citation type="submission" date="2019-05" db="EMBL/GenBank/DDBJ databases">
        <title>Complete genome sequencing of Anaerostipes rhamnosivorans.</title>
        <authorList>
            <person name="Bui T.P.N."/>
            <person name="de Vos W.M."/>
        </authorList>
    </citation>
    <scope>NUCLEOTIDE SEQUENCE [LARGE SCALE GENOMIC DNA]</scope>
    <source>
        <strain evidence="10 11">1y2</strain>
    </source>
</reference>
<evidence type="ECO:0000256" key="4">
    <source>
        <dbReference type="ARBA" id="ARBA00023002"/>
    </source>
</evidence>
<keyword evidence="11" id="KW-1185">Reference proteome</keyword>
<dbReference type="EMBL" id="CP040058">
    <property type="protein sequence ID" value="QCP36620.1"/>
    <property type="molecule type" value="Genomic_DNA"/>
</dbReference>
<evidence type="ECO:0000256" key="7">
    <source>
        <dbReference type="RuleBase" id="RU003880"/>
    </source>
</evidence>
<accession>A0A4V1EGM7</accession>
<protein>
    <recommendedName>
        <fullName evidence="7">Thioredoxin reductase</fullName>
        <ecNumber evidence="7">1.8.1.9</ecNumber>
    </recommendedName>
</protein>
<keyword evidence="2 7" id="KW-0285">Flavoprotein</keyword>
<dbReference type="InterPro" id="IPR036188">
    <property type="entry name" value="FAD/NAD-bd_sf"/>
</dbReference>
<dbReference type="Proteomes" id="UP000298653">
    <property type="component" value="Chromosome"/>
</dbReference>
<evidence type="ECO:0000259" key="9">
    <source>
        <dbReference type="Pfam" id="PF07992"/>
    </source>
</evidence>
<feature type="domain" description="FAD/NAD(P)-binding" evidence="9">
    <location>
        <begin position="4"/>
        <end position="292"/>
    </location>
</feature>
<dbReference type="OrthoDB" id="9806179at2"/>
<evidence type="ECO:0000256" key="2">
    <source>
        <dbReference type="ARBA" id="ARBA00022630"/>
    </source>
</evidence>